<sequence length="154" mass="16229">MLVQLNRSDLNRAFAPNSTAVPVPGLDRQRPDPVVAVLGPAGRVIALGSHLPAGWTVRFAAGVDDVRPDEIVLISGAREDAVRQARTLLPARTRIVALVDEGARAEAVAAVLTAGADACVRGGQPAILASHLVACRRRQLTDRWVNLGASLPRP</sequence>
<name>A0A2T0SIZ7_9ACTN</name>
<organism evidence="1 2">
    <name type="scientific">Pseudosporangium ferrugineum</name>
    <dbReference type="NCBI Taxonomy" id="439699"/>
    <lineage>
        <taxon>Bacteria</taxon>
        <taxon>Bacillati</taxon>
        <taxon>Actinomycetota</taxon>
        <taxon>Actinomycetes</taxon>
        <taxon>Micromonosporales</taxon>
        <taxon>Micromonosporaceae</taxon>
        <taxon>Pseudosporangium</taxon>
    </lineage>
</organism>
<keyword evidence="2" id="KW-1185">Reference proteome</keyword>
<proteinExistence type="predicted"/>
<dbReference type="RefSeq" id="WP_106125012.1">
    <property type="nucleotide sequence ID" value="NZ_PVZG01000001.1"/>
</dbReference>
<reference evidence="1 2" key="1">
    <citation type="submission" date="2018-03" db="EMBL/GenBank/DDBJ databases">
        <title>Genomic Encyclopedia of Archaeal and Bacterial Type Strains, Phase II (KMG-II): from individual species to whole genera.</title>
        <authorList>
            <person name="Goeker M."/>
        </authorList>
    </citation>
    <scope>NUCLEOTIDE SEQUENCE [LARGE SCALE GENOMIC DNA]</scope>
    <source>
        <strain evidence="1 2">DSM 45348</strain>
    </source>
</reference>
<protein>
    <submittedName>
        <fullName evidence="1">Uncharacterized protein</fullName>
    </submittedName>
</protein>
<dbReference type="EMBL" id="PVZG01000001">
    <property type="protein sequence ID" value="PRY33386.1"/>
    <property type="molecule type" value="Genomic_DNA"/>
</dbReference>
<evidence type="ECO:0000313" key="2">
    <source>
        <dbReference type="Proteomes" id="UP000239209"/>
    </source>
</evidence>
<evidence type="ECO:0000313" key="1">
    <source>
        <dbReference type="EMBL" id="PRY33386.1"/>
    </source>
</evidence>
<comment type="caution">
    <text evidence="1">The sequence shown here is derived from an EMBL/GenBank/DDBJ whole genome shotgun (WGS) entry which is preliminary data.</text>
</comment>
<dbReference type="OrthoDB" id="3293833at2"/>
<dbReference type="Proteomes" id="UP000239209">
    <property type="component" value="Unassembled WGS sequence"/>
</dbReference>
<gene>
    <name evidence="1" type="ORF">CLV70_101548</name>
</gene>
<accession>A0A2T0SIZ7</accession>
<dbReference type="AlphaFoldDB" id="A0A2T0SIZ7"/>